<name>A0ABT0URE8_9ACTN</name>
<evidence type="ECO:0000256" key="6">
    <source>
        <dbReference type="ARBA" id="ARBA00023136"/>
    </source>
</evidence>
<proteinExistence type="predicted"/>
<evidence type="ECO:0000256" key="8">
    <source>
        <dbReference type="SAM" id="Phobius"/>
    </source>
</evidence>
<reference evidence="11" key="1">
    <citation type="submission" date="2022-06" db="EMBL/GenBank/DDBJ databases">
        <title>Genome public.</title>
        <authorList>
            <person name="Sun Q."/>
        </authorList>
    </citation>
    <scope>NUCLEOTIDE SEQUENCE</scope>
    <source>
        <strain evidence="11">CWNU-1</strain>
    </source>
</reference>
<sequence>MTDRQHQPYGDEAAEGSRSPSRSDAPPTADPVGEGSPTAPAGDEPERTLLPIATAARTRAAVAELLRPHRRLAIGGFAVMVIATAVGLLTQPLLGRIVDIAADQRPPSALTTTVLLLAAVAVAQGLSTAAGLSLISRLGESVLAQLRERFIERALGLPLEQVERAGSGDLTVRVTGDVSLTADAVRNALPELARSLLAIVLTLGALAVLDWRFLLAALLALPVQIHTARWYVRRAVPLYAEQRVANGAQQQQLLDTIGGSSTVRAFRLEKEHSERVEERSWSVVGLTMRGVHLVLRFYSRLHIAEFIGLAAVLATGFLLVRAEAASLGTATAAALYFHSLFTPVNSALVLIDDAQSAIAGLARIIGVADLPLPKEPERPLAPKDSSVAVAGVSHSYRSGHPVLHDVAMALRPGERVALVGASGAGKTTLAKLIAGIHRPTTGSIELGGASLEDIGPGAIRRTVALITQETHVFAGPLADDLRLASAGATDAELRAALDRVDALSWVEALPDGMATVIGEGGHRLSGAQTQALALARLILADPPVVILDEATAEAGSTGARALEKAVSRAIDGRTALIVAHRLTQAASADRIVVMEAGRVVETGTHDALRAADGPYAALWEAWSDTRRSPNHPEPGS</sequence>
<feature type="domain" description="ABC transmembrane type-1" evidence="10">
    <location>
        <begin position="74"/>
        <end position="356"/>
    </location>
</feature>
<keyword evidence="4 11" id="KW-0067">ATP-binding</keyword>
<gene>
    <name evidence="11" type="ORF">NBG84_20065</name>
</gene>
<keyword evidence="12" id="KW-1185">Reference proteome</keyword>
<keyword evidence="6 8" id="KW-0472">Membrane</keyword>
<dbReference type="Pfam" id="PF00664">
    <property type="entry name" value="ABC_membrane"/>
    <property type="match status" value="1"/>
</dbReference>
<keyword evidence="5 8" id="KW-1133">Transmembrane helix</keyword>
<keyword evidence="2 8" id="KW-0812">Transmembrane</keyword>
<evidence type="ECO:0000256" key="4">
    <source>
        <dbReference type="ARBA" id="ARBA00022840"/>
    </source>
</evidence>
<dbReference type="Gene3D" id="1.20.1560.10">
    <property type="entry name" value="ABC transporter type 1, transmembrane domain"/>
    <property type="match status" value="1"/>
</dbReference>
<dbReference type="EMBL" id="JAMQAW010000025">
    <property type="protein sequence ID" value="MCM2390564.1"/>
    <property type="molecule type" value="Genomic_DNA"/>
</dbReference>
<comment type="caution">
    <text evidence="11">The sequence shown here is derived from an EMBL/GenBank/DDBJ whole genome shotgun (WGS) entry which is preliminary data.</text>
</comment>
<dbReference type="CDD" id="cd07346">
    <property type="entry name" value="ABC_6TM_exporters"/>
    <property type="match status" value="1"/>
</dbReference>
<dbReference type="InterPro" id="IPR011527">
    <property type="entry name" value="ABC1_TM_dom"/>
</dbReference>
<evidence type="ECO:0000256" key="1">
    <source>
        <dbReference type="ARBA" id="ARBA00004651"/>
    </source>
</evidence>
<feature type="domain" description="ABC transporter" evidence="9">
    <location>
        <begin position="387"/>
        <end position="621"/>
    </location>
</feature>
<dbReference type="SUPFAM" id="SSF90123">
    <property type="entry name" value="ABC transporter transmembrane region"/>
    <property type="match status" value="1"/>
</dbReference>
<evidence type="ECO:0000259" key="9">
    <source>
        <dbReference type="PROSITE" id="PS50893"/>
    </source>
</evidence>
<protein>
    <submittedName>
        <fullName evidence="11">ABC transporter ATP-binding protein/permease</fullName>
    </submittedName>
</protein>
<dbReference type="InterPro" id="IPR036640">
    <property type="entry name" value="ABC1_TM_sf"/>
</dbReference>
<feature type="transmembrane region" description="Helical" evidence="8">
    <location>
        <begin position="196"/>
        <end position="221"/>
    </location>
</feature>
<dbReference type="InterPro" id="IPR027417">
    <property type="entry name" value="P-loop_NTPase"/>
</dbReference>
<evidence type="ECO:0000313" key="12">
    <source>
        <dbReference type="Proteomes" id="UP001431429"/>
    </source>
</evidence>
<evidence type="ECO:0000259" key="10">
    <source>
        <dbReference type="PROSITE" id="PS50929"/>
    </source>
</evidence>
<evidence type="ECO:0000256" key="5">
    <source>
        <dbReference type="ARBA" id="ARBA00022989"/>
    </source>
</evidence>
<dbReference type="SUPFAM" id="SSF52540">
    <property type="entry name" value="P-loop containing nucleoside triphosphate hydrolases"/>
    <property type="match status" value="1"/>
</dbReference>
<keyword evidence="3" id="KW-0547">Nucleotide-binding</keyword>
<dbReference type="Proteomes" id="UP001431429">
    <property type="component" value="Unassembled WGS sequence"/>
</dbReference>
<feature type="transmembrane region" description="Helical" evidence="8">
    <location>
        <begin position="114"/>
        <end position="135"/>
    </location>
</feature>
<dbReference type="PANTHER" id="PTHR43394">
    <property type="entry name" value="ATP-DEPENDENT PERMEASE MDL1, MITOCHONDRIAL"/>
    <property type="match status" value="1"/>
</dbReference>
<feature type="region of interest" description="Disordered" evidence="7">
    <location>
        <begin position="1"/>
        <end position="46"/>
    </location>
</feature>
<dbReference type="Pfam" id="PF00005">
    <property type="entry name" value="ABC_tran"/>
    <property type="match status" value="1"/>
</dbReference>
<comment type="subcellular location">
    <subcellularLocation>
        <location evidence="1">Cell membrane</location>
        <topology evidence="1">Multi-pass membrane protein</topology>
    </subcellularLocation>
</comment>
<dbReference type="Gene3D" id="3.40.50.300">
    <property type="entry name" value="P-loop containing nucleotide triphosphate hydrolases"/>
    <property type="match status" value="1"/>
</dbReference>
<evidence type="ECO:0000256" key="3">
    <source>
        <dbReference type="ARBA" id="ARBA00022741"/>
    </source>
</evidence>
<feature type="transmembrane region" description="Helical" evidence="8">
    <location>
        <begin position="72"/>
        <end position="94"/>
    </location>
</feature>
<accession>A0ABT0URE8</accession>
<dbReference type="InterPro" id="IPR039421">
    <property type="entry name" value="Type_1_exporter"/>
</dbReference>
<dbReference type="InterPro" id="IPR003593">
    <property type="entry name" value="AAA+_ATPase"/>
</dbReference>
<dbReference type="GO" id="GO:0005524">
    <property type="term" value="F:ATP binding"/>
    <property type="evidence" value="ECO:0007669"/>
    <property type="project" value="UniProtKB-KW"/>
</dbReference>
<organism evidence="11 12">
    <name type="scientific">Streptomyces albipurpureus</name>
    <dbReference type="NCBI Taxonomy" id="2897419"/>
    <lineage>
        <taxon>Bacteria</taxon>
        <taxon>Bacillati</taxon>
        <taxon>Actinomycetota</taxon>
        <taxon>Actinomycetes</taxon>
        <taxon>Kitasatosporales</taxon>
        <taxon>Streptomycetaceae</taxon>
        <taxon>Streptomyces</taxon>
    </lineage>
</organism>
<dbReference type="PROSITE" id="PS50893">
    <property type="entry name" value="ABC_TRANSPORTER_2"/>
    <property type="match status" value="1"/>
</dbReference>
<dbReference type="SMART" id="SM00382">
    <property type="entry name" value="AAA"/>
    <property type="match status" value="1"/>
</dbReference>
<evidence type="ECO:0000256" key="7">
    <source>
        <dbReference type="SAM" id="MobiDB-lite"/>
    </source>
</evidence>
<evidence type="ECO:0000256" key="2">
    <source>
        <dbReference type="ARBA" id="ARBA00022692"/>
    </source>
</evidence>
<dbReference type="PANTHER" id="PTHR43394:SF1">
    <property type="entry name" value="ATP-BINDING CASSETTE SUB-FAMILY B MEMBER 10, MITOCHONDRIAL"/>
    <property type="match status" value="1"/>
</dbReference>
<evidence type="ECO:0000313" key="11">
    <source>
        <dbReference type="EMBL" id="MCM2390564.1"/>
    </source>
</evidence>
<dbReference type="PROSITE" id="PS50929">
    <property type="entry name" value="ABC_TM1F"/>
    <property type="match status" value="1"/>
</dbReference>
<dbReference type="InterPro" id="IPR003439">
    <property type="entry name" value="ABC_transporter-like_ATP-bd"/>
</dbReference>
<dbReference type="RefSeq" id="WP_250920902.1">
    <property type="nucleotide sequence ID" value="NZ_JAMQAW010000025.1"/>
</dbReference>